<evidence type="ECO:0000313" key="3">
    <source>
        <dbReference type="Proteomes" id="UP001162640"/>
    </source>
</evidence>
<proteinExistence type="predicted"/>
<protein>
    <submittedName>
        <fullName evidence="2">Uncharacterized protein</fullName>
    </submittedName>
</protein>
<dbReference type="EMBL" id="BLQM01000354">
    <property type="protein sequence ID" value="GMH85119.1"/>
    <property type="molecule type" value="Genomic_DNA"/>
</dbReference>
<name>A0A9W7BEC2_9STRA</name>
<accession>A0A9W7BEC2</accession>
<organism evidence="2 3">
    <name type="scientific">Triparma laevis f. inornata</name>
    <dbReference type="NCBI Taxonomy" id="1714386"/>
    <lineage>
        <taxon>Eukaryota</taxon>
        <taxon>Sar</taxon>
        <taxon>Stramenopiles</taxon>
        <taxon>Ochrophyta</taxon>
        <taxon>Bolidophyceae</taxon>
        <taxon>Parmales</taxon>
        <taxon>Triparmaceae</taxon>
        <taxon>Triparma</taxon>
    </lineage>
</organism>
<comment type="caution">
    <text evidence="2">The sequence shown here is derived from an EMBL/GenBank/DDBJ whole genome shotgun (WGS) entry which is preliminary data.</text>
</comment>
<dbReference type="AlphaFoldDB" id="A0A9W7BEC2"/>
<sequence length="157" mass="17833">MPTLLPAAPLYRTPPPRHSICGEQGLDHKGWFPIHYAFRIPDASLFANMIESHPRAVEERINGYTPYLAYMLMGLPSTSTETIEDGELKQQLLDLLDFEGNNDKQEPIVEEPTPIVQTDIDLNTDKEIVEEIVEEEPPPEEEVVDEEVVEEEPPPEE</sequence>
<evidence type="ECO:0000313" key="2">
    <source>
        <dbReference type="EMBL" id="GMH85119.1"/>
    </source>
</evidence>
<reference evidence="3" key="1">
    <citation type="journal article" date="2023" name="Commun. Biol.">
        <title>Genome analysis of Parmales, the sister group of diatoms, reveals the evolutionary specialization of diatoms from phago-mixotrophs to photoautotrophs.</title>
        <authorList>
            <person name="Ban H."/>
            <person name="Sato S."/>
            <person name="Yoshikawa S."/>
            <person name="Yamada K."/>
            <person name="Nakamura Y."/>
            <person name="Ichinomiya M."/>
            <person name="Sato N."/>
            <person name="Blanc-Mathieu R."/>
            <person name="Endo H."/>
            <person name="Kuwata A."/>
            <person name="Ogata H."/>
        </authorList>
    </citation>
    <scope>NUCLEOTIDE SEQUENCE [LARGE SCALE GENOMIC DNA]</scope>
</reference>
<dbReference type="Proteomes" id="UP001162640">
    <property type="component" value="Unassembled WGS sequence"/>
</dbReference>
<gene>
    <name evidence="2" type="ORF">TL16_g10129</name>
</gene>
<evidence type="ECO:0000256" key="1">
    <source>
        <dbReference type="SAM" id="MobiDB-lite"/>
    </source>
</evidence>
<feature type="region of interest" description="Disordered" evidence="1">
    <location>
        <begin position="132"/>
        <end position="157"/>
    </location>
</feature>